<accession>A0A7Y8KKH3</accession>
<protein>
    <submittedName>
        <fullName evidence="2">Uncharacterized protein</fullName>
    </submittedName>
</protein>
<feature type="region of interest" description="Disordered" evidence="1">
    <location>
        <begin position="143"/>
        <end position="163"/>
    </location>
</feature>
<dbReference type="EMBL" id="JACASD010000091">
    <property type="protein sequence ID" value="NWE91989.1"/>
    <property type="molecule type" value="Genomic_DNA"/>
</dbReference>
<dbReference type="RefSeq" id="WP_177114043.1">
    <property type="nucleotide sequence ID" value="NZ_JACASD010000091.1"/>
</dbReference>
<evidence type="ECO:0000256" key="1">
    <source>
        <dbReference type="SAM" id="MobiDB-lite"/>
    </source>
</evidence>
<dbReference type="AlphaFoldDB" id="A0A7Y8KKH3"/>
<evidence type="ECO:0000313" key="2">
    <source>
        <dbReference type="EMBL" id="NWE91989.1"/>
    </source>
</evidence>
<proteinExistence type="predicted"/>
<feature type="compositionally biased region" description="Polar residues" evidence="1">
    <location>
        <begin position="24"/>
        <end position="44"/>
    </location>
</feature>
<evidence type="ECO:0000313" key="3">
    <source>
        <dbReference type="Proteomes" id="UP000585226"/>
    </source>
</evidence>
<feature type="region of interest" description="Disordered" evidence="1">
    <location>
        <begin position="21"/>
        <end position="94"/>
    </location>
</feature>
<feature type="compositionally biased region" description="Polar residues" evidence="1">
    <location>
        <begin position="77"/>
        <end position="94"/>
    </location>
</feature>
<gene>
    <name evidence="2" type="ORF">HX893_28085</name>
</gene>
<feature type="compositionally biased region" description="Low complexity" evidence="1">
    <location>
        <begin position="46"/>
        <end position="59"/>
    </location>
</feature>
<reference evidence="2 3" key="1">
    <citation type="submission" date="2020-04" db="EMBL/GenBank/DDBJ databases">
        <title>Molecular characterization of pseudomonads from Agaricus bisporus reveal novel blotch 2 pathogens in Western Europe.</title>
        <authorList>
            <person name="Taparia T."/>
            <person name="Krijger M."/>
            <person name="Haynes E."/>
            <person name="Elpinstone J.G."/>
            <person name="Noble R."/>
            <person name="Van Der Wolf J."/>
        </authorList>
    </citation>
    <scope>NUCLEOTIDE SEQUENCE [LARGE SCALE GENOMIC DNA]</scope>
    <source>
        <strain evidence="2 3">P8021</strain>
    </source>
</reference>
<sequence length="187" mass="20720">MPINSNNHAYSGNTHSYADKYQSIAPQTNAAQGSWFQPSGSRSSAPLLDQQPTSSLSSSKQKELETLKKNKDKLENLPTTFPTPALPSSSFQPAINLTQKRIDQLSNPPKTSNPIAKFNNAREVKQTDNALNKEMASLYKQARNVQTNGTNPTDKNRASNVTDELTVMGRDQSWLKDVRKENRKGNS</sequence>
<organism evidence="2 3">
    <name type="scientific">Pseudomonas reactans</name>
    <dbReference type="NCBI Taxonomy" id="117680"/>
    <lineage>
        <taxon>Bacteria</taxon>
        <taxon>Pseudomonadati</taxon>
        <taxon>Pseudomonadota</taxon>
        <taxon>Gammaproteobacteria</taxon>
        <taxon>Pseudomonadales</taxon>
        <taxon>Pseudomonadaceae</taxon>
        <taxon>Pseudomonas</taxon>
    </lineage>
</organism>
<dbReference type="Proteomes" id="UP000585226">
    <property type="component" value="Unassembled WGS sequence"/>
</dbReference>
<name>A0A7Y8KKH3_9PSED</name>
<feature type="compositionally biased region" description="Basic and acidic residues" evidence="1">
    <location>
        <begin position="60"/>
        <end position="75"/>
    </location>
</feature>
<comment type="caution">
    <text evidence="2">The sequence shown here is derived from an EMBL/GenBank/DDBJ whole genome shotgun (WGS) entry which is preliminary data.</text>
</comment>